<dbReference type="Pfam" id="PF13673">
    <property type="entry name" value="Acetyltransf_10"/>
    <property type="match status" value="1"/>
</dbReference>
<dbReference type="PANTHER" id="PTHR43451:SF1">
    <property type="entry name" value="ACETYLTRANSFERASE"/>
    <property type="match status" value="1"/>
</dbReference>
<reference evidence="3" key="1">
    <citation type="journal article" date="2018" name="Front. Microbiol.">
        <title>Genome-Based Analysis Reveals the Taxonomy and Diversity of the Family Idiomarinaceae.</title>
        <authorList>
            <person name="Liu Y."/>
            <person name="Lai Q."/>
            <person name="Shao Z."/>
        </authorList>
    </citation>
    <scope>NUCLEOTIDE SEQUENCE [LARGE SCALE GENOMIC DNA]</scope>
    <source>
        <strain evidence="3">SW15</strain>
    </source>
</reference>
<dbReference type="AlphaFoldDB" id="A0A432XBQ5"/>
<dbReference type="SUPFAM" id="SSF55729">
    <property type="entry name" value="Acyl-CoA N-acyltransferases (Nat)"/>
    <property type="match status" value="1"/>
</dbReference>
<dbReference type="GO" id="GO:0016747">
    <property type="term" value="F:acyltransferase activity, transferring groups other than amino-acyl groups"/>
    <property type="evidence" value="ECO:0007669"/>
    <property type="project" value="InterPro"/>
</dbReference>
<dbReference type="InterPro" id="IPR016181">
    <property type="entry name" value="Acyl_CoA_acyltransferase"/>
</dbReference>
<keyword evidence="3" id="KW-1185">Reference proteome</keyword>
<proteinExistence type="predicted"/>
<dbReference type="EMBL" id="PIPT01000010">
    <property type="protein sequence ID" value="RUO46163.1"/>
    <property type="molecule type" value="Genomic_DNA"/>
</dbReference>
<comment type="caution">
    <text evidence="2">The sequence shown here is derived from an EMBL/GenBank/DDBJ whole genome shotgun (WGS) entry which is preliminary data.</text>
</comment>
<dbReference type="RefSeq" id="WP_126834740.1">
    <property type="nucleotide sequence ID" value="NZ_PIPT01000010.1"/>
</dbReference>
<dbReference type="InterPro" id="IPR000182">
    <property type="entry name" value="GNAT_dom"/>
</dbReference>
<keyword evidence="2" id="KW-0808">Transferase</keyword>
<dbReference type="PROSITE" id="PS51186">
    <property type="entry name" value="GNAT"/>
    <property type="match status" value="1"/>
</dbReference>
<dbReference type="Proteomes" id="UP000286678">
    <property type="component" value="Unassembled WGS sequence"/>
</dbReference>
<evidence type="ECO:0000313" key="3">
    <source>
        <dbReference type="Proteomes" id="UP000286678"/>
    </source>
</evidence>
<gene>
    <name evidence="2" type="ORF">CWE21_12330</name>
</gene>
<sequence length="152" mass="17556">MTDVSLRRFRDTDADALRSLLTETVRQINQRDYTAAQIAAWAPEDYDRQAWLKRLQQNQPIIAEVDGVIAGFADVQADGYIDHFFCSAAKRGQGVGRALMEHLLAHEYPRFYANVSITARPFFERFGFRLVREQQVLIRGETLTNYLMEKLL</sequence>
<dbReference type="Gene3D" id="3.40.630.30">
    <property type="match status" value="1"/>
</dbReference>
<evidence type="ECO:0000313" key="2">
    <source>
        <dbReference type="EMBL" id="RUO46163.1"/>
    </source>
</evidence>
<protein>
    <submittedName>
        <fullName evidence="2">GNAT family N-acetyltransferase</fullName>
    </submittedName>
</protein>
<dbReference type="CDD" id="cd04301">
    <property type="entry name" value="NAT_SF"/>
    <property type="match status" value="1"/>
</dbReference>
<feature type="domain" description="N-acetyltransferase" evidence="1">
    <location>
        <begin position="4"/>
        <end position="152"/>
    </location>
</feature>
<evidence type="ECO:0000259" key="1">
    <source>
        <dbReference type="PROSITE" id="PS51186"/>
    </source>
</evidence>
<organism evidence="2 3">
    <name type="scientific">Pseudidiomarina aquimaris</name>
    <dbReference type="NCBI Taxonomy" id="641841"/>
    <lineage>
        <taxon>Bacteria</taxon>
        <taxon>Pseudomonadati</taxon>
        <taxon>Pseudomonadota</taxon>
        <taxon>Gammaproteobacteria</taxon>
        <taxon>Alteromonadales</taxon>
        <taxon>Idiomarinaceae</taxon>
        <taxon>Pseudidiomarina</taxon>
    </lineage>
</organism>
<dbReference type="InterPro" id="IPR052564">
    <property type="entry name" value="N-acetyltrans/Recomb-assoc"/>
</dbReference>
<dbReference type="PANTHER" id="PTHR43451">
    <property type="entry name" value="ACETYLTRANSFERASE (GNAT) FAMILY PROTEIN"/>
    <property type="match status" value="1"/>
</dbReference>
<name>A0A432XBQ5_9GAMM</name>
<accession>A0A432XBQ5</accession>
<dbReference type="OrthoDB" id="5355033at2"/>